<keyword evidence="4" id="KW-1185">Reference proteome</keyword>
<dbReference type="AlphaFoldDB" id="A0A918KS28"/>
<keyword evidence="2" id="KW-0732">Signal</keyword>
<dbReference type="EMBL" id="BMXR01000017">
    <property type="protein sequence ID" value="GGX73833.1"/>
    <property type="molecule type" value="Genomic_DNA"/>
</dbReference>
<feature type="transmembrane region" description="Helical" evidence="1">
    <location>
        <begin position="35"/>
        <end position="55"/>
    </location>
</feature>
<evidence type="ECO:0000313" key="4">
    <source>
        <dbReference type="Proteomes" id="UP000626148"/>
    </source>
</evidence>
<accession>A0A918KS28</accession>
<name>A0A918KS28_9GAMM</name>
<evidence type="ECO:0000313" key="3">
    <source>
        <dbReference type="EMBL" id="GGX73833.1"/>
    </source>
</evidence>
<reference evidence="3" key="1">
    <citation type="journal article" date="2014" name="Int. J. Syst. Evol. Microbiol.">
        <title>Complete genome sequence of Corynebacterium casei LMG S-19264T (=DSM 44701T), isolated from a smear-ripened cheese.</title>
        <authorList>
            <consortium name="US DOE Joint Genome Institute (JGI-PGF)"/>
            <person name="Walter F."/>
            <person name="Albersmeier A."/>
            <person name="Kalinowski J."/>
            <person name="Ruckert C."/>
        </authorList>
    </citation>
    <scope>NUCLEOTIDE SEQUENCE</scope>
    <source>
        <strain evidence="3">KCTC 22169</strain>
    </source>
</reference>
<protein>
    <submittedName>
        <fullName evidence="3">Uncharacterized protein</fullName>
    </submittedName>
</protein>
<evidence type="ECO:0000256" key="1">
    <source>
        <dbReference type="SAM" id="Phobius"/>
    </source>
</evidence>
<organism evidence="3 4">
    <name type="scientific">Saccharospirillum salsuginis</name>
    <dbReference type="NCBI Taxonomy" id="418750"/>
    <lineage>
        <taxon>Bacteria</taxon>
        <taxon>Pseudomonadati</taxon>
        <taxon>Pseudomonadota</taxon>
        <taxon>Gammaproteobacteria</taxon>
        <taxon>Oceanospirillales</taxon>
        <taxon>Saccharospirillaceae</taxon>
        <taxon>Saccharospirillum</taxon>
    </lineage>
</organism>
<feature type="signal peptide" evidence="2">
    <location>
        <begin position="1"/>
        <end position="25"/>
    </location>
</feature>
<keyword evidence="1" id="KW-1133">Transmembrane helix</keyword>
<reference evidence="3" key="2">
    <citation type="submission" date="2020-09" db="EMBL/GenBank/DDBJ databases">
        <authorList>
            <person name="Sun Q."/>
            <person name="Kim S."/>
        </authorList>
    </citation>
    <scope>NUCLEOTIDE SEQUENCE</scope>
    <source>
        <strain evidence="3">KCTC 22169</strain>
    </source>
</reference>
<proteinExistence type="predicted"/>
<keyword evidence="1" id="KW-0472">Membrane</keyword>
<keyword evidence="1" id="KW-0812">Transmembrane</keyword>
<dbReference type="RefSeq" id="WP_189613369.1">
    <property type="nucleotide sequence ID" value="NZ_BMXR01000017.1"/>
</dbReference>
<gene>
    <name evidence="3" type="ORF">GCM10007392_46670</name>
</gene>
<feature type="transmembrane region" description="Helical" evidence="1">
    <location>
        <begin position="76"/>
        <end position="98"/>
    </location>
</feature>
<comment type="caution">
    <text evidence="3">The sequence shown here is derived from an EMBL/GenBank/DDBJ whole genome shotgun (WGS) entry which is preliminary data.</text>
</comment>
<sequence length="145" mass="16255">MIKRLAKWTLLVSLNAAISFFFALAEERPPVEVVAMVMGVFTFIGLYMALEGWALKQERHAFVRRLNIATGLKALTQFYPVLEVWAGIGATLVVSQLMPERGFFQVYFITLLDGLLLSVVVGALVGLVFLAERLYRAFQANRNTL</sequence>
<dbReference type="Proteomes" id="UP000626148">
    <property type="component" value="Unassembled WGS sequence"/>
</dbReference>
<feature type="transmembrane region" description="Helical" evidence="1">
    <location>
        <begin position="104"/>
        <end position="130"/>
    </location>
</feature>
<evidence type="ECO:0000256" key="2">
    <source>
        <dbReference type="SAM" id="SignalP"/>
    </source>
</evidence>
<feature type="chain" id="PRO_5037916404" evidence="2">
    <location>
        <begin position="26"/>
        <end position="145"/>
    </location>
</feature>